<dbReference type="PANTHER" id="PTHR46825:SF8">
    <property type="entry name" value="BETA-LACTAMASE-RELATED"/>
    <property type="match status" value="1"/>
</dbReference>
<comment type="caution">
    <text evidence="3">The sequence shown here is derived from an EMBL/GenBank/DDBJ whole genome shotgun (WGS) entry which is preliminary data.</text>
</comment>
<keyword evidence="1" id="KW-0732">Signal</keyword>
<dbReference type="InterPro" id="IPR012338">
    <property type="entry name" value="Beta-lactam/transpept-like"/>
</dbReference>
<dbReference type="InterPro" id="IPR050491">
    <property type="entry name" value="AmpC-like"/>
</dbReference>
<gene>
    <name evidence="3" type="ORF">HNQ93_001207</name>
</gene>
<keyword evidence="4" id="KW-1185">Reference proteome</keyword>
<protein>
    <submittedName>
        <fullName evidence="3">CubicO group peptidase (Beta-lactamase class C family)</fullName>
    </submittedName>
</protein>
<feature type="domain" description="Beta-lactamase-related" evidence="2">
    <location>
        <begin position="159"/>
        <end position="478"/>
    </location>
</feature>
<dbReference type="Proteomes" id="UP000532746">
    <property type="component" value="Unassembled WGS sequence"/>
</dbReference>
<dbReference type="InterPro" id="IPR001466">
    <property type="entry name" value="Beta-lactam-related"/>
</dbReference>
<evidence type="ECO:0000313" key="3">
    <source>
        <dbReference type="EMBL" id="MBB6058361.1"/>
    </source>
</evidence>
<dbReference type="Pfam" id="PF00144">
    <property type="entry name" value="Beta-lactamase"/>
    <property type="match status" value="1"/>
</dbReference>
<dbReference type="AlphaFoldDB" id="A0A7W9SZ10"/>
<organism evidence="3 4">
    <name type="scientific">Hymenobacter luteus</name>
    <dbReference type="NCBI Taxonomy" id="1411122"/>
    <lineage>
        <taxon>Bacteria</taxon>
        <taxon>Pseudomonadati</taxon>
        <taxon>Bacteroidota</taxon>
        <taxon>Cytophagia</taxon>
        <taxon>Cytophagales</taxon>
        <taxon>Hymenobacteraceae</taxon>
        <taxon>Hymenobacter</taxon>
    </lineage>
</organism>
<evidence type="ECO:0000256" key="1">
    <source>
        <dbReference type="SAM" id="SignalP"/>
    </source>
</evidence>
<dbReference type="Gene3D" id="3.40.710.10">
    <property type="entry name" value="DD-peptidase/beta-lactamase superfamily"/>
    <property type="match status" value="1"/>
</dbReference>
<dbReference type="RefSeq" id="WP_183403406.1">
    <property type="nucleotide sequence ID" value="NZ_JACHGG010000002.1"/>
</dbReference>
<feature type="signal peptide" evidence="1">
    <location>
        <begin position="1"/>
        <end position="25"/>
    </location>
</feature>
<sequence length="501" mass="55806">MLPLRSLTTALAFSVSALCGWSAQAQAPAFTSYQQFNDSLIAQFNRGDFKASEAYSSAALRQLEAAGSMTKFLTDLKAKTGRVTSTAALSDQGKHHEFEWKGEKQNLRVMLVSSTPGVLDDYIISDFIAQPTARATPALTDNRQQSPLDQVVHRAATLYMQHPDAAGLSIGIYQGGKMSVYNYGEVEKGSGRRPTAATYYDLGSVAKTFVGTLLAQAVLDKKLKLEDDIRKYLPGSYPNLAFEGEPIRVLHLANHTSGMPTTAQVYSPARKEWQSKLSLVERTAYYNQYSADSLLRDMHQFQLATKPGTTYRYNGVAMLVLQLLLERVYQQPYEQLVTKYVRTRFGMTDTKRVLSATEHQRYATGYDKHQQPQQHPNYTGYWGGPNMSSTAADLLKYAAANLAEREPAVRLAHQRTQGAEGEFGMGLAWMLDTDTNGNRRIYHDGQSIGFNTRFVVYPEQKVGIVLLVNENVSQSRLTQLEQYLQQELPAVASVRLAKPAH</sequence>
<evidence type="ECO:0000259" key="2">
    <source>
        <dbReference type="Pfam" id="PF00144"/>
    </source>
</evidence>
<dbReference type="SUPFAM" id="SSF56601">
    <property type="entry name" value="beta-lactamase/transpeptidase-like"/>
    <property type="match status" value="1"/>
</dbReference>
<accession>A0A7W9SZ10</accession>
<name>A0A7W9SZ10_9BACT</name>
<dbReference type="PANTHER" id="PTHR46825">
    <property type="entry name" value="D-ALANYL-D-ALANINE-CARBOXYPEPTIDASE/ENDOPEPTIDASE AMPH"/>
    <property type="match status" value="1"/>
</dbReference>
<reference evidence="3 4" key="1">
    <citation type="submission" date="2020-08" db="EMBL/GenBank/DDBJ databases">
        <title>Genomic Encyclopedia of Type Strains, Phase IV (KMG-IV): sequencing the most valuable type-strain genomes for metagenomic binning, comparative biology and taxonomic classification.</title>
        <authorList>
            <person name="Goeker M."/>
        </authorList>
    </citation>
    <scope>NUCLEOTIDE SEQUENCE [LARGE SCALE GENOMIC DNA]</scope>
    <source>
        <strain evidence="3 4">DSM 26718</strain>
    </source>
</reference>
<dbReference type="EMBL" id="JACHGG010000002">
    <property type="protein sequence ID" value="MBB6058361.1"/>
    <property type="molecule type" value="Genomic_DNA"/>
</dbReference>
<proteinExistence type="predicted"/>
<feature type="chain" id="PRO_5031156734" evidence="1">
    <location>
        <begin position="26"/>
        <end position="501"/>
    </location>
</feature>
<evidence type="ECO:0000313" key="4">
    <source>
        <dbReference type="Proteomes" id="UP000532746"/>
    </source>
</evidence>